<dbReference type="EMBL" id="JAPDFR010000005">
    <property type="protein sequence ID" value="KAK0386438.1"/>
    <property type="molecule type" value="Genomic_DNA"/>
</dbReference>
<name>A0AA39GFL0_SARSR</name>
<organism evidence="2 3">
    <name type="scientific">Sarocladium strictum</name>
    <name type="common">Black bundle disease fungus</name>
    <name type="synonym">Acremonium strictum</name>
    <dbReference type="NCBI Taxonomy" id="5046"/>
    <lineage>
        <taxon>Eukaryota</taxon>
        <taxon>Fungi</taxon>
        <taxon>Dikarya</taxon>
        <taxon>Ascomycota</taxon>
        <taxon>Pezizomycotina</taxon>
        <taxon>Sordariomycetes</taxon>
        <taxon>Hypocreomycetidae</taxon>
        <taxon>Hypocreales</taxon>
        <taxon>Sarocladiaceae</taxon>
        <taxon>Sarocladium</taxon>
    </lineage>
</organism>
<reference evidence="2" key="1">
    <citation type="submission" date="2022-10" db="EMBL/GenBank/DDBJ databases">
        <title>Determination and structural analysis of whole genome sequence of Sarocladium strictum F4-1.</title>
        <authorList>
            <person name="Hu L."/>
            <person name="Jiang Y."/>
        </authorList>
    </citation>
    <scope>NUCLEOTIDE SEQUENCE</scope>
    <source>
        <strain evidence="2">F4-1</strain>
    </source>
</reference>
<comment type="caution">
    <text evidence="2">The sequence shown here is derived from an EMBL/GenBank/DDBJ whole genome shotgun (WGS) entry which is preliminary data.</text>
</comment>
<feature type="compositionally biased region" description="Polar residues" evidence="1">
    <location>
        <begin position="1"/>
        <end position="12"/>
    </location>
</feature>
<feature type="region of interest" description="Disordered" evidence="1">
    <location>
        <begin position="1"/>
        <end position="40"/>
    </location>
</feature>
<evidence type="ECO:0000313" key="2">
    <source>
        <dbReference type="EMBL" id="KAK0386438.1"/>
    </source>
</evidence>
<evidence type="ECO:0000256" key="1">
    <source>
        <dbReference type="SAM" id="MobiDB-lite"/>
    </source>
</evidence>
<dbReference type="Pfam" id="PF13376">
    <property type="entry name" value="OmdA"/>
    <property type="match status" value="1"/>
</dbReference>
<accession>A0AA39GFL0</accession>
<keyword evidence="3" id="KW-1185">Reference proteome</keyword>
<proteinExistence type="predicted"/>
<dbReference type="Proteomes" id="UP001175261">
    <property type="component" value="Unassembled WGS sequence"/>
</dbReference>
<gene>
    <name evidence="2" type="ORF">NLU13_6275</name>
</gene>
<sequence length="234" mass="25882">MAKTRSSARLTSSKAPPATKAITPKKTTSPAPSSATTTTTAADGLPIIHFPSAADFSSWLSDNHATSSGLFLRIAKKGSNIPSATYDSALAWGWIDGQRRTCPDDPDRFFTQRFTRRRKGSLWSRRNVEKVDRLTAEGRMMDGGLREVERAKADGRWERAYAGQRTMEVPRDLGEALHANKKAKDVFESLDKGGRYALLLRLETARKTETRGSRVEKLVDMLAEGRAGVTKQRV</sequence>
<evidence type="ECO:0000313" key="3">
    <source>
        <dbReference type="Proteomes" id="UP001175261"/>
    </source>
</evidence>
<protein>
    <submittedName>
        <fullName evidence="2">Uncharacterized protein</fullName>
    </submittedName>
</protein>
<dbReference type="AlphaFoldDB" id="A0AA39GFL0"/>
<feature type="compositionally biased region" description="Low complexity" evidence="1">
    <location>
        <begin position="13"/>
        <end position="40"/>
    </location>
</feature>